<proteinExistence type="predicted"/>
<reference evidence="3 5" key="2">
    <citation type="submission" date="2019-07" db="EMBL/GenBank/DDBJ databases">
        <title>Genomic Encyclopedia of Archaeal and Bacterial Type Strains, Phase II (KMG-II): from individual species to whole genera.</title>
        <authorList>
            <person name="Goeker M."/>
        </authorList>
    </citation>
    <scope>NUCLEOTIDE SEQUENCE [LARGE SCALE GENOMIC DNA]</scope>
    <source>
        <strain evidence="3 5">DSM 3754</strain>
    </source>
</reference>
<dbReference type="EMBL" id="VRYN01000003">
    <property type="protein sequence ID" value="TYO76152.1"/>
    <property type="molecule type" value="Genomic_DNA"/>
</dbReference>
<dbReference type="RefSeq" id="WP_010902888.1">
    <property type="nucleotide sequence ID" value="NZ_VRYN01000003.1"/>
</dbReference>
<name>A0A4D6GTD9_HALS9</name>
<reference evidence="2" key="3">
    <citation type="journal article" name="MicrobiologyOpen">
        <title>Whole-genome comparison between the type strain of Halobacterium salinarum (DSM 3754(T)) and the laboratory strains R1 and NRC-1.</title>
        <authorList>
            <person name="Pfeiffer F."/>
            <person name="Losensky G."/>
            <person name="Marchfelder A."/>
            <person name="Habermann B."/>
            <person name="Dyall-Smith M."/>
        </authorList>
    </citation>
    <scope>NUCLEOTIDE SEQUENCE</scope>
    <source>
        <strain evidence="2">91-R6</strain>
    </source>
</reference>
<evidence type="ECO:0000313" key="5">
    <source>
        <dbReference type="Proteomes" id="UP000323075"/>
    </source>
</evidence>
<keyword evidence="1" id="KW-1133">Transmembrane helix</keyword>
<reference evidence="2 4" key="1">
    <citation type="journal article" date="2019" name="Microbiol. Resour. Announc.">
        <title>The Genome Sequence of the Halobacterium salinarum Type Strain Is Closely Related to That of Laboratory Strains NRC-1 and R1.</title>
        <authorList>
            <person name="Pfeiffer F."/>
            <person name="Marchfelder A."/>
            <person name="Habermann B."/>
            <person name="Dyall-Smith M.L."/>
        </authorList>
    </citation>
    <scope>NUCLEOTIDE SEQUENCE [LARGE SCALE GENOMIC DNA]</scope>
    <source>
        <strain evidence="2">91-R6</strain>
        <strain evidence="4">ATCC 33171 / DSM 3754 / JCM 8978 / NBRC 102687 / NCIMB 764 / 91-R6</strain>
    </source>
</reference>
<dbReference type="EMBL" id="CP038631">
    <property type="protein sequence ID" value="QCC45040.1"/>
    <property type="molecule type" value="Genomic_DNA"/>
</dbReference>
<dbReference type="Proteomes" id="UP000296216">
    <property type="component" value="Chromosome"/>
</dbReference>
<accession>A0A4D6GTD9</accession>
<protein>
    <submittedName>
        <fullName evidence="2">Uncharacterized protein</fullName>
    </submittedName>
</protein>
<evidence type="ECO:0000313" key="4">
    <source>
        <dbReference type="Proteomes" id="UP000296216"/>
    </source>
</evidence>
<evidence type="ECO:0000313" key="2">
    <source>
        <dbReference type="EMBL" id="QCC45040.1"/>
    </source>
</evidence>
<feature type="transmembrane region" description="Helical" evidence="1">
    <location>
        <begin position="38"/>
        <end position="59"/>
    </location>
</feature>
<dbReference type="Proteomes" id="UP000323075">
    <property type="component" value="Unassembled WGS sequence"/>
</dbReference>
<dbReference type="GeneID" id="68693993"/>
<evidence type="ECO:0000313" key="3">
    <source>
        <dbReference type="EMBL" id="TYO76152.1"/>
    </source>
</evidence>
<dbReference type="AlphaFoldDB" id="A0A4D6GTD9"/>
<keyword evidence="1" id="KW-0472">Membrane</keyword>
<evidence type="ECO:0000256" key="1">
    <source>
        <dbReference type="SAM" id="Phobius"/>
    </source>
</evidence>
<keyword evidence="1" id="KW-0812">Transmembrane</keyword>
<sequence length="68" mass="6643">MENPRAIGLPALVLGVLTVGSSASELLGASAAWTSPGGVGNIAGLIGGLALTLIGVAVLQQWGEFAID</sequence>
<organism evidence="2 4">
    <name type="scientific">Halobacterium salinarum (strain ATCC 33171 / DSM 3754 / JCM 8978 / NBRC 102687 / NCIMB 764 / 91-R6)</name>
    <dbReference type="NCBI Taxonomy" id="2597657"/>
    <lineage>
        <taxon>Archaea</taxon>
        <taxon>Methanobacteriati</taxon>
        <taxon>Methanobacteriota</taxon>
        <taxon>Stenosarchaea group</taxon>
        <taxon>Halobacteria</taxon>
        <taxon>Halobacteriales</taxon>
        <taxon>Halobacteriaceae</taxon>
        <taxon>Halobacterium</taxon>
    </lineage>
</organism>
<gene>
    <name evidence="3" type="ORF">APQ99_01709</name>
    <name evidence="2" type="ORF">HBSAL_06930</name>
</gene>